<reference evidence="4 5" key="1">
    <citation type="submission" date="2020-04" db="EMBL/GenBank/DDBJ databases">
        <title>Perkinsus olseni comparative genomics.</title>
        <authorList>
            <person name="Bogema D.R."/>
        </authorList>
    </citation>
    <scope>NUCLEOTIDE SEQUENCE [LARGE SCALE GENOMIC DNA]</scope>
    <source>
        <strain evidence="2">ATCC PRA-179</strain>
        <strain evidence="3">ATCC PRA-31</strain>
    </source>
</reference>
<protein>
    <submittedName>
        <fullName evidence="3">Uncharacterized protein</fullName>
    </submittedName>
</protein>
<dbReference type="Proteomes" id="UP000570595">
    <property type="component" value="Unassembled WGS sequence"/>
</dbReference>
<accession>A0A7J6M9G1</accession>
<evidence type="ECO:0000313" key="5">
    <source>
        <dbReference type="Proteomes" id="UP000572268"/>
    </source>
</evidence>
<dbReference type="EMBL" id="JABAHT010000222">
    <property type="protein sequence ID" value="KAF4660704.1"/>
    <property type="molecule type" value="Genomic_DNA"/>
</dbReference>
<dbReference type="EMBL" id="JABANN010000167">
    <property type="protein sequence ID" value="KAF4668145.1"/>
    <property type="molecule type" value="Genomic_DNA"/>
</dbReference>
<dbReference type="Proteomes" id="UP000572268">
    <property type="component" value="Unassembled WGS sequence"/>
</dbReference>
<dbReference type="AlphaFoldDB" id="A0A7J6M9G1"/>
<proteinExistence type="predicted"/>
<feature type="compositionally biased region" description="Low complexity" evidence="1">
    <location>
        <begin position="243"/>
        <end position="262"/>
    </location>
</feature>
<evidence type="ECO:0000256" key="1">
    <source>
        <dbReference type="SAM" id="MobiDB-lite"/>
    </source>
</evidence>
<dbReference type="OrthoDB" id="10456462at2759"/>
<comment type="caution">
    <text evidence="3">The sequence shown here is derived from an EMBL/GenBank/DDBJ whole genome shotgun (WGS) entry which is preliminary data.</text>
</comment>
<evidence type="ECO:0000313" key="4">
    <source>
        <dbReference type="Proteomes" id="UP000570595"/>
    </source>
</evidence>
<name>A0A7J6M9G1_PEROL</name>
<organism evidence="3 5">
    <name type="scientific">Perkinsus olseni</name>
    <name type="common">Perkinsus atlanticus</name>
    <dbReference type="NCBI Taxonomy" id="32597"/>
    <lineage>
        <taxon>Eukaryota</taxon>
        <taxon>Sar</taxon>
        <taxon>Alveolata</taxon>
        <taxon>Perkinsozoa</taxon>
        <taxon>Perkinsea</taxon>
        <taxon>Perkinsida</taxon>
        <taxon>Perkinsidae</taxon>
        <taxon>Perkinsus</taxon>
    </lineage>
</organism>
<gene>
    <name evidence="3" type="ORF">FOL46_002132</name>
    <name evidence="2" type="ORF">FOZ61_003834</name>
</gene>
<evidence type="ECO:0000313" key="3">
    <source>
        <dbReference type="EMBL" id="KAF4668145.1"/>
    </source>
</evidence>
<feature type="region of interest" description="Disordered" evidence="1">
    <location>
        <begin position="174"/>
        <end position="291"/>
    </location>
</feature>
<feature type="compositionally biased region" description="Low complexity" evidence="1">
    <location>
        <begin position="203"/>
        <end position="215"/>
    </location>
</feature>
<feature type="region of interest" description="Disordered" evidence="1">
    <location>
        <begin position="40"/>
        <end position="117"/>
    </location>
</feature>
<sequence length="291" mass="31458">MDPAVDDFSHLSDRLPPSRLPLVYQQRFRRIEDRLRRLTAAVKEQRRSSPGSSLNGSPRHMRSTPTVELSPNDAPRERPRSIYNKGCVSSTPSPPRTTGSAPSGNYRSPPQQKKLPECHVDLSPYLTRSARPEDGQPEWTLAAPRLSVESERILADLHAMDERIANIEREVKDTLKRGTSGASAATAYDPSTDRPLKSTSVATSPSPCSTSGTPSRRVPGIKSLGVGGNSQLGKSRPPSWRDLAASSAKPPASAPNSTTSLPKPSETALLAPRLNNSQPRPGQIGRIRAAV</sequence>
<evidence type="ECO:0000313" key="2">
    <source>
        <dbReference type="EMBL" id="KAF4660704.1"/>
    </source>
</evidence>